<dbReference type="CDD" id="cd04301">
    <property type="entry name" value="NAT_SF"/>
    <property type="match status" value="1"/>
</dbReference>
<dbReference type="InterPro" id="IPR000182">
    <property type="entry name" value="GNAT_dom"/>
</dbReference>
<dbReference type="Pfam" id="PF00583">
    <property type="entry name" value="Acetyltransf_1"/>
    <property type="match status" value="1"/>
</dbReference>
<dbReference type="Gene3D" id="3.40.630.30">
    <property type="match status" value="1"/>
</dbReference>
<dbReference type="RefSeq" id="WP_188369547.1">
    <property type="nucleotide sequence ID" value="NZ_BMFH01000001.1"/>
</dbReference>
<name>A0ABQ1QUW8_9FLAO</name>
<accession>A0ABQ1QUW8</accession>
<organism evidence="4 5">
    <name type="scientific">Muriicola marianensis</name>
    <dbReference type="NCBI Taxonomy" id="1324801"/>
    <lineage>
        <taxon>Bacteria</taxon>
        <taxon>Pseudomonadati</taxon>
        <taxon>Bacteroidota</taxon>
        <taxon>Flavobacteriia</taxon>
        <taxon>Flavobacteriales</taxon>
        <taxon>Flavobacteriaceae</taxon>
        <taxon>Muriicola</taxon>
    </lineage>
</organism>
<dbReference type="PROSITE" id="PS51186">
    <property type="entry name" value="GNAT"/>
    <property type="match status" value="1"/>
</dbReference>
<evidence type="ECO:0000313" key="5">
    <source>
        <dbReference type="Proteomes" id="UP000625780"/>
    </source>
</evidence>
<evidence type="ECO:0000256" key="2">
    <source>
        <dbReference type="ARBA" id="ARBA00023315"/>
    </source>
</evidence>
<dbReference type="InterPro" id="IPR050832">
    <property type="entry name" value="Bact_Acetyltransf"/>
</dbReference>
<keyword evidence="2" id="KW-0012">Acyltransferase</keyword>
<evidence type="ECO:0000313" key="4">
    <source>
        <dbReference type="EMBL" id="GGD44675.1"/>
    </source>
</evidence>
<keyword evidence="1" id="KW-0808">Transferase</keyword>
<dbReference type="PANTHER" id="PTHR43877">
    <property type="entry name" value="AMINOALKYLPHOSPHONATE N-ACETYLTRANSFERASE-RELATED-RELATED"/>
    <property type="match status" value="1"/>
</dbReference>
<gene>
    <name evidence="4" type="ORF">GCM10011361_09550</name>
</gene>
<evidence type="ECO:0000256" key="1">
    <source>
        <dbReference type="ARBA" id="ARBA00022679"/>
    </source>
</evidence>
<dbReference type="EMBL" id="BMFH01000001">
    <property type="protein sequence ID" value="GGD44675.1"/>
    <property type="molecule type" value="Genomic_DNA"/>
</dbReference>
<feature type="domain" description="N-acetyltransferase" evidence="3">
    <location>
        <begin position="4"/>
        <end position="159"/>
    </location>
</feature>
<dbReference type="InterPro" id="IPR016181">
    <property type="entry name" value="Acyl_CoA_acyltransferase"/>
</dbReference>
<dbReference type="Proteomes" id="UP000625780">
    <property type="component" value="Unassembled WGS sequence"/>
</dbReference>
<comment type="caution">
    <text evidence="4">The sequence shown here is derived from an EMBL/GenBank/DDBJ whole genome shotgun (WGS) entry which is preliminary data.</text>
</comment>
<keyword evidence="5" id="KW-1185">Reference proteome</keyword>
<proteinExistence type="predicted"/>
<dbReference type="SUPFAM" id="SSF55729">
    <property type="entry name" value="Acyl-CoA N-acyltransferases (Nat)"/>
    <property type="match status" value="1"/>
</dbReference>
<evidence type="ECO:0000259" key="3">
    <source>
        <dbReference type="PROSITE" id="PS51186"/>
    </source>
</evidence>
<sequence length="159" mass="18284">MDKITIREAVREDLPVLLQFEKKLIEAERPMDPTIRPGELHYYDIGAFIADQEVLVLVAEADGQVVSSGYGKAKPARPYLDHEEYAHLGFMYTLPEYRGKGINGMIIEKLKSWAYSKGLREVRLTVYQENEPAIAAYEKTGFKKHLIEMRLPRPTEDQE</sequence>
<reference evidence="5" key="1">
    <citation type="journal article" date="2019" name="Int. J. Syst. Evol. Microbiol.">
        <title>The Global Catalogue of Microorganisms (GCM) 10K type strain sequencing project: providing services to taxonomists for standard genome sequencing and annotation.</title>
        <authorList>
            <consortium name="The Broad Institute Genomics Platform"/>
            <consortium name="The Broad Institute Genome Sequencing Center for Infectious Disease"/>
            <person name="Wu L."/>
            <person name="Ma J."/>
        </authorList>
    </citation>
    <scope>NUCLEOTIDE SEQUENCE [LARGE SCALE GENOMIC DNA]</scope>
    <source>
        <strain evidence="5">CGMCC 1.12606</strain>
    </source>
</reference>
<protein>
    <recommendedName>
        <fullName evidence="3">N-acetyltransferase domain-containing protein</fullName>
    </recommendedName>
</protein>